<protein>
    <submittedName>
        <fullName evidence="1">Uncharacterized protein</fullName>
    </submittedName>
</protein>
<dbReference type="AlphaFoldDB" id="A0A0A8ZTF6"/>
<reference evidence="1" key="1">
    <citation type="submission" date="2014-09" db="EMBL/GenBank/DDBJ databases">
        <authorList>
            <person name="Magalhaes I.L.F."/>
            <person name="Oliveira U."/>
            <person name="Santos F.R."/>
            <person name="Vidigal T.H.D.A."/>
            <person name="Brescovit A.D."/>
            <person name="Santos A.J."/>
        </authorList>
    </citation>
    <scope>NUCLEOTIDE SEQUENCE</scope>
    <source>
        <tissue evidence="1">Shoot tissue taken approximately 20 cm above the soil surface</tissue>
    </source>
</reference>
<sequence>MTVSLLLSFWSSRSLASRALLSTVHP</sequence>
<proteinExistence type="predicted"/>
<organism evidence="1">
    <name type="scientific">Arundo donax</name>
    <name type="common">Giant reed</name>
    <name type="synonym">Donax arundinaceus</name>
    <dbReference type="NCBI Taxonomy" id="35708"/>
    <lineage>
        <taxon>Eukaryota</taxon>
        <taxon>Viridiplantae</taxon>
        <taxon>Streptophyta</taxon>
        <taxon>Embryophyta</taxon>
        <taxon>Tracheophyta</taxon>
        <taxon>Spermatophyta</taxon>
        <taxon>Magnoliopsida</taxon>
        <taxon>Liliopsida</taxon>
        <taxon>Poales</taxon>
        <taxon>Poaceae</taxon>
        <taxon>PACMAD clade</taxon>
        <taxon>Arundinoideae</taxon>
        <taxon>Arundineae</taxon>
        <taxon>Arundo</taxon>
    </lineage>
</organism>
<dbReference type="EMBL" id="GBRH01256907">
    <property type="protein sequence ID" value="JAD40988.1"/>
    <property type="molecule type" value="Transcribed_RNA"/>
</dbReference>
<name>A0A0A8ZTF6_ARUDO</name>
<reference evidence="1" key="2">
    <citation type="journal article" date="2015" name="Data Brief">
        <title>Shoot transcriptome of the giant reed, Arundo donax.</title>
        <authorList>
            <person name="Barrero R.A."/>
            <person name="Guerrero F.D."/>
            <person name="Moolhuijzen P."/>
            <person name="Goolsby J.A."/>
            <person name="Tidwell J."/>
            <person name="Bellgard S.E."/>
            <person name="Bellgard M.I."/>
        </authorList>
    </citation>
    <scope>NUCLEOTIDE SEQUENCE</scope>
    <source>
        <tissue evidence="1">Shoot tissue taken approximately 20 cm above the soil surface</tissue>
    </source>
</reference>
<evidence type="ECO:0000313" key="1">
    <source>
        <dbReference type="EMBL" id="JAD40988.1"/>
    </source>
</evidence>
<accession>A0A0A8ZTF6</accession>